<dbReference type="HOGENOM" id="CLU_009487_5_0_1"/>
<sequence>MELKKITSEDSGWHFGALNTTTKQLEDFSLEKMARDMGSDAPELCRMIGLLLDDEGSGIFDGEKDVGGPSDVAMGDDDGYWDEVNEIDLEGFISGLVADKGLPSSTQDKHRRRRAAIVMIKKTITISILMQSTNQKANAPQSILGIFLQSAHTPQKVIDTLAHIGISISTETINCAIRLLSVASQENLCALGQSLLASYVYDNFDVDLKSHVPIAEKSDDSLKHLTSGLLFPLVHGITTDDLKCSEELWSRSALNPRVNKAHLPPKKTWRDLLSIHPELSTPHQPTRRDRFNSWVFLSDLCTHGPEYFCRFKGGIANPEGIDQIPVVKTEITAARAMDVNNSTVSGNIRAVVDLLQQGGIYDPVELVAENLDTPDISQHVVLIHGDLGTGEQLQGIHLRRSIEATPWDRFQHIVFIPGLFHLKMACAEAIWCCFIHPPTAREDETSLIHDVALLRPKETGIYCSKPGFRRTHQLIGHAGICQRLDCWRVHIKMKGFCKP</sequence>
<reference evidence="3" key="2">
    <citation type="submission" date="2015-01" db="EMBL/GenBank/DDBJ databases">
        <title>Evolutionary Origins and Diversification of the Mycorrhizal Mutualists.</title>
        <authorList>
            <consortium name="DOE Joint Genome Institute"/>
            <consortium name="Mycorrhizal Genomics Consortium"/>
            <person name="Kohler A."/>
            <person name="Kuo A."/>
            <person name="Nagy L.G."/>
            <person name="Floudas D."/>
            <person name="Copeland A."/>
            <person name="Barry K.W."/>
            <person name="Cichocki N."/>
            <person name="Veneault-Fourrey C."/>
            <person name="LaButti K."/>
            <person name="Lindquist E.A."/>
            <person name="Lipzen A."/>
            <person name="Lundell T."/>
            <person name="Morin E."/>
            <person name="Murat C."/>
            <person name="Riley R."/>
            <person name="Ohm R."/>
            <person name="Sun H."/>
            <person name="Tunlid A."/>
            <person name="Henrissat B."/>
            <person name="Grigoriev I.V."/>
            <person name="Hibbett D.S."/>
            <person name="Martin F."/>
        </authorList>
    </citation>
    <scope>NUCLEOTIDE SEQUENCE [LARGE SCALE GENOMIC DNA]</scope>
    <source>
        <strain evidence="3">Ve08.2h10</strain>
    </source>
</reference>
<dbReference type="InterPro" id="IPR046496">
    <property type="entry name" value="DUF6589"/>
</dbReference>
<evidence type="ECO:0000259" key="1">
    <source>
        <dbReference type="Pfam" id="PF20231"/>
    </source>
</evidence>
<dbReference type="STRING" id="930991.A0A0D0DG48"/>
<organism evidence="2 3">
    <name type="scientific">Paxillus rubicundulus Ve08.2h10</name>
    <dbReference type="NCBI Taxonomy" id="930991"/>
    <lineage>
        <taxon>Eukaryota</taxon>
        <taxon>Fungi</taxon>
        <taxon>Dikarya</taxon>
        <taxon>Basidiomycota</taxon>
        <taxon>Agaricomycotina</taxon>
        <taxon>Agaricomycetes</taxon>
        <taxon>Agaricomycetidae</taxon>
        <taxon>Boletales</taxon>
        <taxon>Paxilineae</taxon>
        <taxon>Paxillaceae</taxon>
        <taxon>Paxillus</taxon>
    </lineage>
</organism>
<dbReference type="OrthoDB" id="4743193at2759"/>
<dbReference type="Pfam" id="PF20231">
    <property type="entry name" value="DUF6589"/>
    <property type="match status" value="1"/>
</dbReference>
<dbReference type="InParanoid" id="A0A0D0DG48"/>
<evidence type="ECO:0000313" key="2">
    <source>
        <dbReference type="EMBL" id="KIK76825.1"/>
    </source>
</evidence>
<dbReference type="EMBL" id="KN827274">
    <property type="protein sequence ID" value="KIK76825.1"/>
    <property type="molecule type" value="Genomic_DNA"/>
</dbReference>
<dbReference type="AlphaFoldDB" id="A0A0D0DG48"/>
<keyword evidence="3" id="KW-1185">Reference proteome</keyword>
<evidence type="ECO:0000313" key="3">
    <source>
        <dbReference type="Proteomes" id="UP000054538"/>
    </source>
</evidence>
<proteinExistence type="predicted"/>
<protein>
    <recommendedName>
        <fullName evidence="1">DUF6589 domain-containing protein</fullName>
    </recommendedName>
</protein>
<name>A0A0D0DG48_9AGAM</name>
<feature type="domain" description="DUF6589" evidence="1">
    <location>
        <begin position="283"/>
        <end position="492"/>
    </location>
</feature>
<reference evidence="2 3" key="1">
    <citation type="submission" date="2014-04" db="EMBL/GenBank/DDBJ databases">
        <authorList>
            <consortium name="DOE Joint Genome Institute"/>
            <person name="Kuo A."/>
            <person name="Kohler A."/>
            <person name="Jargeat P."/>
            <person name="Nagy L.G."/>
            <person name="Floudas D."/>
            <person name="Copeland A."/>
            <person name="Barry K.W."/>
            <person name="Cichocki N."/>
            <person name="Veneault-Fourrey C."/>
            <person name="LaButti K."/>
            <person name="Lindquist E.A."/>
            <person name="Lipzen A."/>
            <person name="Lundell T."/>
            <person name="Morin E."/>
            <person name="Murat C."/>
            <person name="Sun H."/>
            <person name="Tunlid A."/>
            <person name="Henrissat B."/>
            <person name="Grigoriev I.V."/>
            <person name="Hibbett D.S."/>
            <person name="Martin F."/>
            <person name="Nordberg H.P."/>
            <person name="Cantor M.N."/>
            <person name="Hua S.X."/>
        </authorList>
    </citation>
    <scope>NUCLEOTIDE SEQUENCE [LARGE SCALE GENOMIC DNA]</scope>
    <source>
        <strain evidence="2 3">Ve08.2h10</strain>
    </source>
</reference>
<accession>A0A0D0DG48</accession>
<dbReference type="Proteomes" id="UP000054538">
    <property type="component" value="Unassembled WGS sequence"/>
</dbReference>
<gene>
    <name evidence="2" type="ORF">PAXRUDRAFT_17913</name>
</gene>